<dbReference type="GO" id="GO:0004252">
    <property type="term" value="F:serine-type endopeptidase activity"/>
    <property type="evidence" value="ECO:0007669"/>
    <property type="project" value="UniProtKB-UniRule"/>
</dbReference>
<dbReference type="Pfam" id="PF05362">
    <property type="entry name" value="Lon_C"/>
    <property type="match status" value="1"/>
</dbReference>
<sequence>MNKKRFILKAILSGLIVYLLFLLPIPYFVERPGSAVVINDKVLVDGETDETGSQYMLTTVEMFQATPFSSLFQFLPYHSIVSEDELLGKYDDYDEYRKLQNYYMNYSIDTAKSAAFNAADLTYNIDYEGVYVMSVSEDSDFYDRLEMGDSITQINDRTFKNTDEFIDYVSTQSVDDTVTLTISRGDKIEEISGDLTKIEETGKPGIGITLVTQSSVTTSPKVSIDAGSIGGPSAGLMFSLQIYRMLVEDFDTDLTVAGTGTIAENGDVGRIGGIDKKIVAADEEGAEIFFAPDDEIDEQILGQYPDLKSNYETALETAEDIDTDMEIVPVKNIDDALLYLNQLK</sequence>
<dbReference type="Gene3D" id="3.30.230.10">
    <property type="match status" value="1"/>
</dbReference>
<reference evidence="5" key="1">
    <citation type="submission" date="2016-10" db="EMBL/GenBank/DDBJ databases">
        <authorList>
            <person name="Varghese N."/>
            <person name="Submissions S."/>
        </authorList>
    </citation>
    <scope>NUCLEOTIDE SEQUENCE [LARGE SCALE GENOMIC DNA]</scope>
    <source>
        <strain evidence="5">DSM 25751</strain>
    </source>
</reference>
<dbReference type="GO" id="GO:0006508">
    <property type="term" value="P:proteolysis"/>
    <property type="evidence" value="ECO:0007669"/>
    <property type="project" value="UniProtKB-KW"/>
</dbReference>
<dbReference type="OrthoDB" id="2356897at2"/>
<comment type="catalytic activity">
    <reaction evidence="1">
        <text>Hydrolysis of proteins in presence of ATP.</text>
        <dbReference type="EC" id="3.4.21.53"/>
    </reaction>
</comment>
<feature type="active site" evidence="1">
    <location>
        <position position="277"/>
    </location>
</feature>
<dbReference type="EMBL" id="FNYW01000022">
    <property type="protein sequence ID" value="SEI81126.1"/>
    <property type="molecule type" value="Genomic_DNA"/>
</dbReference>
<dbReference type="InterPro" id="IPR008269">
    <property type="entry name" value="Lon_proteolytic"/>
</dbReference>
<keyword evidence="1" id="KW-0720">Serine protease</keyword>
<dbReference type="STRING" id="1130080.SAMN04488113_12217"/>
<gene>
    <name evidence="4" type="ORF">SAMN04488113_12217</name>
</gene>
<proteinExistence type="inferred from homology"/>
<evidence type="ECO:0000313" key="5">
    <source>
        <dbReference type="Proteomes" id="UP000198564"/>
    </source>
</evidence>
<dbReference type="SUPFAM" id="SSF50156">
    <property type="entry name" value="PDZ domain-like"/>
    <property type="match status" value="1"/>
</dbReference>
<dbReference type="PANTHER" id="PTHR10046">
    <property type="entry name" value="ATP DEPENDENT LON PROTEASE FAMILY MEMBER"/>
    <property type="match status" value="1"/>
</dbReference>
<comment type="similarity">
    <text evidence="1">Belongs to the peptidase S16 family.</text>
</comment>
<protein>
    <recommendedName>
        <fullName evidence="1">endopeptidase La</fullName>
        <ecNumber evidence="1">3.4.21.53</ecNumber>
    </recommendedName>
</protein>
<keyword evidence="1" id="KW-0645">Protease</keyword>
<evidence type="ECO:0000313" key="4">
    <source>
        <dbReference type="EMBL" id="SEI81126.1"/>
    </source>
</evidence>
<dbReference type="InterPro" id="IPR020568">
    <property type="entry name" value="Ribosomal_Su5_D2-typ_SF"/>
</dbReference>
<feature type="domain" description="Lon proteolytic" evidence="3">
    <location>
        <begin position="189"/>
        <end position="343"/>
    </location>
</feature>
<dbReference type="Proteomes" id="UP000198564">
    <property type="component" value="Unassembled WGS sequence"/>
</dbReference>
<dbReference type="RefSeq" id="WP_091634962.1">
    <property type="nucleotide sequence ID" value="NZ_FNYW01000022.1"/>
</dbReference>
<accession>A0A1H6TPC4</accession>
<organism evidence="4 5">
    <name type="scientific">Alkalibacterium gilvum</name>
    <dbReference type="NCBI Taxonomy" id="1130080"/>
    <lineage>
        <taxon>Bacteria</taxon>
        <taxon>Bacillati</taxon>
        <taxon>Bacillota</taxon>
        <taxon>Bacilli</taxon>
        <taxon>Lactobacillales</taxon>
        <taxon>Carnobacteriaceae</taxon>
        <taxon>Alkalibacterium</taxon>
    </lineage>
</organism>
<keyword evidence="2" id="KW-1133">Transmembrane helix</keyword>
<dbReference type="Pfam" id="PF13180">
    <property type="entry name" value="PDZ_2"/>
    <property type="match status" value="1"/>
</dbReference>
<keyword evidence="2" id="KW-0472">Membrane</keyword>
<dbReference type="GO" id="GO:0004176">
    <property type="term" value="F:ATP-dependent peptidase activity"/>
    <property type="evidence" value="ECO:0007669"/>
    <property type="project" value="UniProtKB-UniRule"/>
</dbReference>
<dbReference type="SUPFAM" id="SSF54211">
    <property type="entry name" value="Ribosomal protein S5 domain 2-like"/>
    <property type="match status" value="1"/>
</dbReference>
<evidence type="ECO:0000256" key="1">
    <source>
        <dbReference type="PROSITE-ProRule" id="PRU01122"/>
    </source>
</evidence>
<dbReference type="GO" id="GO:0030163">
    <property type="term" value="P:protein catabolic process"/>
    <property type="evidence" value="ECO:0007669"/>
    <property type="project" value="InterPro"/>
</dbReference>
<evidence type="ECO:0000259" key="3">
    <source>
        <dbReference type="PROSITE" id="PS51786"/>
    </source>
</evidence>
<dbReference type="InterPro" id="IPR014721">
    <property type="entry name" value="Ribsml_uS5_D2-typ_fold_subgr"/>
</dbReference>
<dbReference type="InterPro" id="IPR001478">
    <property type="entry name" value="PDZ"/>
</dbReference>
<dbReference type="EC" id="3.4.21.53" evidence="1"/>
<feature type="active site" evidence="1">
    <location>
        <position position="233"/>
    </location>
</feature>
<keyword evidence="5" id="KW-1185">Reference proteome</keyword>
<dbReference type="Gene3D" id="2.30.42.10">
    <property type="match status" value="1"/>
</dbReference>
<keyword evidence="2" id="KW-0812">Transmembrane</keyword>
<keyword evidence="1" id="KW-0378">Hydrolase</keyword>
<dbReference type="AlphaFoldDB" id="A0A1H6TPC4"/>
<dbReference type="NCBIfam" id="NF041438">
    <property type="entry name" value="SepM_fam_S16"/>
    <property type="match status" value="1"/>
</dbReference>
<evidence type="ECO:0000256" key="2">
    <source>
        <dbReference type="SAM" id="Phobius"/>
    </source>
</evidence>
<name>A0A1H6TPC4_9LACT</name>
<feature type="transmembrane region" description="Helical" evidence="2">
    <location>
        <begin position="7"/>
        <end position="29"/>
    </location>
</feature>
<dbReference type="InterPro" id="IPR036034">
    <property type="entry name" value="PDZ_sf"/>
</dbReference>
<dbReference type="InterPro" id="IPR027065">
    <property type="entry name" value="Lon_Prtase"/>
</dbReference>
<dbReference type="PROSITE" id="PS51786">
    <property type="entry name" value="LON_PROTEOLYTIC"/>
    <property type="match status" value="1"/>
</dbReference>
<dbReference type="GO" id="GO:0005524">
    <property type="term" value="F:ATP binding"/>
    <property type="evidence" value="ECO:0007669"/>
    <property type="project" value="InterPro"/>
</dbReference>